<organism evidence="1 2">
    <name type="scientific">Claviceps arundinis</name>
    <dbReference type="NCBI Taxonomy" id="1623583"/>
    <lineage>
        <taxon>Eukaryota</taxon>
        <taxon>Fungi</taxon>
        <taxon>Dikarya</taxon>
        <taxon>Ascomycota</taxon>
        <taxon>Pezizomycotina</taxon>
        <taxon>Sordariomycetes</taxon>
        <taxon>Hypocreomycetidae</taxon>
        <taxon>Hypocreales</taxon>
        <taxon>Clavicipitaceae</taxon>
        <taxon>Claviceps</taxon>
    </lineage>
</organism>
<evidence type="ECO:0000313" key="1">
    <source>
        <dbReference type="EMBL" id="KAG5957061.1"/>
    </source>
</evidence>
<reference evidence="1" key="1">
    <citation type="journal article" date="2020" name="bioRxiv">
        <title>Whole genome comparisons of ergot fungi reveals the divergence and evolution of species within the genus Claviceps are the result of varying mechanisms driving genome evolution and host range expansion.</title>
        <authorList>
            <person name="Wyka S.A."/>
            <person name="Mondo S.J."/>
            <person name="Liu M."/>
            <person name="Dettman J."/>
            <person name="Nalam V."/>
            <person name="Broders K.D."/>
        </authorList>
    </citation>
    <scope>NUCLEOTIDE SEQUENCE</scope>
    <source>
        <strain evidence="1">CCC 1102</strain>
    </source>
</reference>
<gene>
    <name evidence="1" type="ORF">E4U56_006176</name>
</gene>
<accession>A0A9P7MLE3</accession>
<protein>
    <submittedName>
        <fullName evidence="1">Uncharacterized protein</fullName>
    </submittedName>
</protein>
<proteinExistence type="predicted"/>
<evidence type="ECO:0000313" key="2">
    <source>
        <dbReference type="Proteomes" id="UP000784919"/>
    </source>
</evidence>
<dbReference type="Proteomes" id="UP000784919">
    <property type="component" value="Unassembled WGS sequence"/>
</dbReference>
<dbReference type="EMBL" id="SRPS01000484">
    <property type="protein sequence ID" value="KAG5957061.1"/>
    <property type="molecule type" value="Genomic_DNA"/>
</dbReference>
<feature type="non-terminal residue" evidence="1">
    <location>
        <position position="130"/>
    </location>
</feature>
<comment type="caution">
    <text evidence="1">The sequence shown here is derived from an EMBL/GenBank/DDBJ whole genome shotgun (WGS) entry which is preliminary data.</text>
</comment>
<name>A0A9P7MLE3_9HYPO</name>
<sequence>MDDDDNLRDESASLYTSDELYLDDASDNEKEISSEGEVSFLPRTRRRIMPSEFLMCTAAPDFSASHALGMFQETCCMDYGRWQYGSTSSTGDDFPQFHLDMGSLVGLPLRSVILEGSSSANGDNGLDLAL</sequence>
<dbReference type="AlphaFoldDB" id="A0A9P7MLE3"/>